<gene>
    <name evidence="2" type="ORF">GQ43DRAFT_126705</name>
</gene>
<dbReference type="AlphaFoldDB" id="A0A9P4JMH4"/>
<protein>
    <submittedName>
        <fullName evidence="2">Uncharacterized protein</fullName>
    </submittedName>
</protein>
<name>A0A9P4JMH4_9PLEO</name>
<feature type="transmembrane region" description="Helical" evidence="1">
    <location>
        <begin position="79"/>
        <end position="100"/>
    </location>
</feature>
<evidence type="ECO:0000256" key="1">
    <source>
        <dbReference type="SAM" id="Phobius"/>
    </source>
</evidence>
<sequence length="166" mass="18748">MSASIPLLRFLPILLPPVPLLFNSKTLQAMGSWYESLKCFPRLPNNPSPADHLKYRTHKLYYLYLITSPGFVLNTTERMILDTVILILLGAAGWCWLWMLNVFGGCVMRYTSPEWEIWEKEEAIPIGQNGTILLSWSGNSTVTLSIKTVFSMASGIRRTVVRGALL</sequence>
<evidence type="ECO:0000313" key="3">
    <source>
        <dbReference type="Proteomes" id="UP000799536"/>
    </source>
</evidence>
<dbReference type="Proteomes" id="UP000799536">
    <property type="component" value="Unassembled WGS sequence"/>
</dbReference>
<comment type="caution">
    <text evidence="2">The sequence shown here is derived from an EMBL/GenBank/DDBJ whole genome shotgun (WGS) entry which is preliminary data.</text>
</comment>
<organism evidence="2 3">
    <name type="scientific">Delitschia confertaspora ATCC 74209</name>
    <dbReference type="NCBI Taxonomy" id="1513339"/>
    <lineage>
        <taxon>Eukaryota</taxon>
        <taxon>Fungi</taxon>
        <taxon>Dikarya</taxon>
        <taxon>Ascomycota</taxon>
        <taxon>Pezizomycotina</taxon>
        <taxon>Dothideomycetes</taxon>
        <taxon>Pleosporomycetidae</taxon>
        <taxon>Pleosporales</taxon>
        <taxon>Delitschiaceae</taxon>
        <taxon>Delitschia</taxon>
    </lineage>
</organism>
<reference evidence="2" key="1">
    <citation type="journal article" date="2020" name="Stud. Mycol.">
        <title>101 Dothideomycetes genomes: a test case for predicting lifestyles and emergence of pathogens.</title>
        <authorList>
            <person name="Haridas S."/>
            <person name="Albert R."/>
            <person name="Binder M."/>
            <person name="Bloem J."/>
            <person name="Labutti K."/>
            <person name="Salamov A."/>
            <person name="Andreopoulos B."/>
            <person name="Baker S."/>
            <person name="Barry K."/>
            <person name="Bills G."/>
            <person name="Bluhm B."/>
            <person name="Cannon C."/>
            <person name="Castanera R."/>
            <person name="Culley D."/>
            <person name="Daum C."/>
            <person name="Ezra D."/>
            <person name="Gonzalez J."/>
            <person name="Henrissat B."/>
            <person name="Kuo A."/>
            <person name="Liang C."/>
            <person name="Lipzen A."/>
            <person name="Lutzoni F."/>
            <person name="Magnuson J."/>
            <person name="Mondo S."/>
            <person name="Nolan M."/>
            <person name="Ohm R."/>
            <person name="Pangilinan J."/>
            <person name="Park H.-J."/>
            <person name="Ramirez L."/>
            <person name="Alfaro M."/>
            <person name="Sun H."/>
            <person name="Tritt A."/>
            <person name="Yoshinaga Y."/>
            <person name="Zwiers L.-H."/>
            <person name="Turgeon B."/>
            <person name="Goodwin S."/>
            <person name="Spatafora J."/>
            <person name="Crous P."/>
            <person name="Grigoriev I."/>
        </authorList>
    </citation>
    <scope>NUCLEOTIDE SEQUENCE</scope>
    <source>
        <strain evidence="2">ATCC 74209</strain>
    </source>
</reference>
<keyword evidence="1" id="KW-0472">Membrane</keyword>
<keyword evidence="1" id="KW-0812">Transmembrane</keyword>
<keyword evidence="1" id="KW-1133">Transmembrane helix</keyword>
<evidence type="ECO:0000313" key="2">
    <source>
        <dbReference type="EMBL" id="KAF2199183.1"/>
    </source>
</evidence>
<proteinExistence type="predicted"/>
<dbReference type="OrthoDB" id="3799542at2759"/>
<accession>A0A9P4JMH4</accession>
<keyword evidence="3" id="KW-1185">Reference proteome</keyword>
<dbReference type="EMBL" id="ML994091">
    <property type="protein sequence ID" value="KAF2199183.1"/>
    <property type="molecule type" value="Genomic_DNA"/>
</dbReference>